<dbReference type="GO" id="GO:0008818">
    <property type="term" value="F:cobalamin 5'-phosphate synthase activity"/>
    <property type="evidence" value="ECO:0007669"/>
    <property type="project" value="UniProtKB-UniRule"/>
</dbReference>
<reference evidence="20 21" key="1">
    <citation type="submission" date="2020-07" db="EMBL/GenBank/DDBJ databases">
        <title>Sequencing the genomes of 1000 actinobacteria strains.</title>
        <authorList>
            <person name="Klenk H.-P."/>
        </authorList>
    </citation>
    <scope>NUCLEOTIDE SEQUENCE [LARGE SCALE GENOMIC DNA]</scope>
    <source>
        <strain evidence="20 21">DSM 29531</strain>
    </source>
</reference>
<dbReference type="InterPro" id="IPR003805">
    <property type="entry name" value="CobS"/>
</dbReference>
<comment type="catalytic activity">
    <reaction evidence="17 19">
        <text>alpha-ribazole + adenosylcob(III)inamide-GDP = adenosylcob(III)alamin + GMP + H(+)</text>
        <dbReference type="Rhea" id="RHEA:16049"/>
        <dbReference type="ChEBI" id="CHEBI:10329"/>
        <dbReference type="ChEBI" id="CHEBI:15378"/>
        <dbReference type="ChEBI" id="CHEBI:18408"/>
        <dbReference type="ChEBI" id="CHEBI:58115"/>
        <dbReference type="ChEBI" id="CHEBI:60487"/>
        <dbReference type="EC" id="2.7.8.26"/>
    </reaction>
</comment>
<feature type="transmembrane region" description="Helical" evidence="19">
    <location>
        <begin position="204"/>
        <end position="223"/>
    </location>
</feature>
<dbReference type="Pfam" id="PF02654">
    <property type="entry name" value="CobS"/>
    <property type="match status" value="1"/>
</dbReference>
<evidence type="ECO:0000256" key="7">
    <source>
        <dbReference type="ARBA" id="ARBA00022475"/>
    </source>
</evidence>
<evidence type="ECO:0000313" key="21">
    <source>
        <dbReference type="Proteomes" id="UP000571817"/>
    </source>
</evidence>
<evidence type="ECO:0000256" key="2">
    <source>
        <dbReference type="ARBA" id="ARBA00004651"/>
    </source>
</evidence>
<comment type="caution">
    <text evidence="20">The sequence shown here is derived from an EMBL/GenBank/DDBJ whole genome shotgun (WGS) entry which is preliminary data.</text>
</comment>
<evidence type="ECO:0000256" key="12">
    <source>
        <dbReference type="ARBA" id="ARBA00022989"/>
    </source>
</evidence>
<dbReference type="AlphaFoldDB" id="A0A853DF48"/>
<dbReference type="EC" id="2.7.8.26" evidence="5 19"/>
<evidence type="ECO:0000256" key="9">
    <source>
        <dbReference type="ARBA" id="ARBA00022679"/>
    </source>
</evidence>
<dbReference type="GO" id="GO:0051073">
    <property type="term" value="F:adenosylcobinamide-GDP ribazoletransferase activity"/>
    <property type="evidence" value="ECO:0007669"/>
    <property type="project" value="UniProtKB-UniRule"/>
</dbReference>
<keyword evidence="13 19" id="KW-0472">Membrane</keyword>
<dbReference type="UniPathway" id="UPA00148">
    <property type="reaction ID" value="UER00238"/>
</dbReference>
<feature type="transmembrane region" description="Helical" evidence="19">
    <location>
        <begin position="179"/>
        <end position="197"/>
    </location>
</feature>
<comment type="similarity">
    <text evidence="4 19">Belongs to the CobS family.</text>
</comment>
<comment type="cofactor">
    <cofactor evidence="1 19">
        <name>Mg(2+)</name>
        <dbReference type="ChEBI" id="CHEBI:18420"/>
    </cofactor>
</comment>
<evidence type="ECO:0000256" key="3">
    <source>
        <dbReference type="ARBA" id="ARBA00004663"/>
    </source>
</evidence>
<evidence type="ECO:0000256" key="10">
    <source>
        <dbReference type="ARBA" id="ARBA00022692"/>
    </source>
</evidence>
<dbReference type="PANTHER" id="PTHR34148">
    <property type="entry name" value="ADENOSYLCOBINAMIDE-GDP RIBAZOLETRANSFERASE"/>
    <property type="match status" value="1"/>
</dbReference>
<evidence type="ECO:0000256" key="6">
    <source>
        <dbReference type="ARBA" id="ARBA00015850"/>
    </source>
</evidence>
<dbReference type="PANTHER" id="PTHR34148:SF1">
    <property type="entry name" value="ADENOSYLCOBINAMIDE-GDP RIBAZOLETRANSFERASE"/>
    <property type="match status" value="1"/>
</dbReference>
<organism evidence="20 21">
    <name type="scientific">Allobranchiibius huperziae</name>
    <dbReference type="NCBI Taxonomy" id="1874116"/>
    <lineage>
        <taxon>Bacteria</taxon>
        <taxon>Bacillati</taxon>
        <taxon>Actinomycetota</taxon>
        <taxon>Actinomycetes</taxon>
        <taxon>Micrococcales</taxon>
        <taxon>Dermacoccaceae</taxon>
        <taxon>Allobranchiibius</taxon>
    </lineage>
</organism>
<evidence type="ECO:0000256" key="13">
    <source>
        <dbReference type="ARBA" id="ARBA00023136"/>
    </source>
</evidence>
<gene>
    <name evidence="19" type="primary">cobS</name>
    <name evidence="20" type="ORF">HNR15_000263</name>
</gene>
<evidence type="ECO:0000256" key="11">
    <source>
        <dbReference type="ARBA" id="ARBA00022842"/>
    </source>
</evidence>
<feature type="transmembrane region" description="Helical" evidence="19">
    <location>
        <begin position="140"/>
        <end position="159"/>
    </location>
</feature>
<evidence type="ECO:0000256" key="5">
    <source>
        <dbReference type="ARBA" id="ARBA00013200"/>
    </source>
</evidence>
<name>A0A853DF48_9MICO</name>
<evidence type="ECO:0000256" key="17">
    <source>
        <dbReference type="ARBA" id="ARBA00048623"/>
    </source>
</evidence>
<accession>A0A853DF48</accession>
<comment type="subcellular location">
    <subcellularLocation>
        <location evidence="2 19">Cell membrane</location>
        <topology evidence="2 19">Multi-pass membrane protein</topology>
    </subcellularLocation>
</comment>
<dbReference type="EMBL" id="JACCFW010000001">
    <property type="protein sequence ID" value="NYJ73300.1"/>
    <property type="molecule type" value="Genomic_DNA"/>
</dbReference>
<dbReference type="GO" id="GO:0009236">
    <property type="term" value="P:cobalamin biosynthetic process"/>
    <property type="evidence" value="ECO:0007669"/>
    <property type="project" value="UniProtKB-UniRule"/>
</dbReference>
<evidence type="ECO:0000256" key="8">
    <source>
        <dbReference type="ARBA" id="ARBA00022573"/>
    </source>
</evidence>
<evidence type="ECO:0000313" key="20">
    <source>
        <dbReference type="EMBL" id="NYJ73300.1"/>
    </source>
</evidence>
<evidence type="ECO:0000256" key="18">
    <source>
        <dbReference type="ARBA" id="ARBA00049504"/>
    </source>
</evidence>
<evidence type="ECO:0000256" key="1">
    <source>
        <dbReference type="ARBA" id="ARBA00001946"/>
    </source>
</evidence>
<feature type="transmembrane region" description="Helical" evidence="19">
    <location>
        <begin position="229"/>
        <end position="252"/>
    </location>
</feature>
<evidence type="ECO:0000256" key="4">
    <source>
        <dbReference type="ARBA" id="ARBA00010561"/>
    </source>
</evidence>
<dbReference type="GO" id="GO:0005886">
    <property type="term" value="C:plasma membrane"/>
    <property type="evidence" value="ECO:0007669"/>
    <property type="project" value="UniProtKB-SubCell"/>
</dbReference>
<sequence length="258" mass="25673">MRQLLIGLRLAVGTLSIVPVGTLPEVDRTSARWAMVLAPVGALPVAVLAGLLAWVGPMVHLPALVVGIVVCAALGWGTRAMHWDGLADTADGLAAGWSRERALEVMRKGDTGPVAVGVLVVVLLLDAAAIAAVAHDSWGWLLVGVAVLASRAACTLVAVRGLPPARSDGLGVVVADNVPVPALAVTVLVTLAVAAAAGLVAGHVVLAPVAVALGFVAVSVLAIRCRTVLGGVTGDVMGAGVEIALAVSLLVLSTRGGA</sequence>
<evidence type="ECO:0000256" key="19">
    <source>
        <dbReference type="HAMAP-Rule" id="MF_00719"/>
    </source>
</evidence>
<keyword evidence="8 19" id="KW-0169">Cobalamin biosynthesis</keyword>
<evidence type="ECO:0000256" key="16">
    <source>
        <dbReference type="ARBA" id="ARBA00032853"/>
    </source>
</evidence>
<comment type="catalytic activity">
    <reaction evidence="18 19">
        <text>alpha-ribazole 5'-phosphate + adenosylcob(III)inamide-GDP = adenosylcob(III)alamin 5'-phosphate + GMP + H(+)</text>
        <dbReference type="Rhea" id="RHEA:23560"/>
        <dbReference type="ChEBI" id="CHEBI:15378"/>
        <dbReference type="ChEBI" id="CHEBI:57918"/>
        <dbReference type="ChEBI" id="CHEBI:58115"/>
        <dbReference type="ChEBI" id="CHEBI:60487"/>
        <dbReference type="ChEBI" id="CHEBI:60493"/>
        <dbReference type="EC" id="2.7.8.26"/>
    </reaction>
</comment>
<keyword evidence="7 19" id="KW-1003">Cell membrane</keyword>
<evidence type="ECO:0000256" key="14">
    <source>
        <dbReference type="ARBA" id="ARBA00025228"/>
    </source>
</evidence>
<feature type="transmembrane region" description="Helical" evidence="19">
    <location>
        <begin position="114"/>
        <end position="133"/>
    </location>
</feature>
<keyword evidence="11 19" id="KW-0460">Magnesium</keyword>
<dbReference type="Proteomes" id="UP000571817">
    <property type="component" value="Unassembled WGS sequence"/>
</dbReference>
<keyword evidence="9 19" id="KW-0808">Transferase</keyword>
<keyword evidence="10 19" id="KW-0812">Transmembrane</keyword>
<keyword evidence="21" id="KW-1185">Reference proteome</keyword>
<dbReference type="HAMAP" id="MF_00719">
    <property type="entry name" value="CobS"/>
    <property type="match status" value="1"/>
</dbReference>
<feature type="transmembrane region" description="Helical" evidence="19">
    <location>
        <begin position="32"/>
        <end position="54"/>
    </location>
</feature>
<proteinExistence type="inferred from homology"/>
<dbReference type="RefSeq" id="WP_343048358.1">
    <property type="nucleotide sequence ID" value="NZ_JACCFW010000001.1"/>
</dbReference>
<protein>
    <recommendedName>
        <fullName evidence="6 19">Adenosylcobinamide-GDP ribazoletransferase</fullName>
        <ecNumber evidence="5 19">2.7.8.26</ecNumber>
    </recommendedName>
    <alternativeName>
        <fullName evidence="16 19">Cobalamin synthase</fullName>
    </alternativeName>
    <alternativeName>
        <fullName evidence="15 19">Cobalamin-5'-phosphate synthase</fullName>
    </alternativeName>
</protein>
<keyword evidence="12 19" id="KW-1133">Transmembrane helix</keyword>
<comment type="function">
    <text evidence="14 19">Joins adenosylcobinamide-GDP and alpha-ribazole to generate adenosylcobalamin (Ado-cobalamin). Also synthesizes adenosylcobalamin 5'-phosphate from adenosylcobinamide-GDP and alpha-ribazole 5'-phosphate.</text>
</comment>
<feature type="transmembrane region" description="Helical" evidence="19">
    <location>
        <begin position="61"/>
        <end position="78"/>
    </location>
</feature>
<comment type="pathway">
    <text evidence="3 19">Cofactor biosynthesis; adenosylcobalamin biosynthesis; adenosylcobalamin from cob(II)yrinate a,c-diamide: step 7/7.</text>
</comment>
<evidence type="ECO:0000256" key="15">
    <source>
        <dbReference type="ARBA" id="ARBA00032605"/>
    </source>
</evidence>